<organism evidence="1 2">
    <name type="scientific">Scutellospora calospora</name>
    <dbReference type="NCBI Taxonomy" id="85575"/>
    <lineage>
        <taxon>Eukaryota</taxon>
        <taxon>Fungi</taxon>
        <taxon>Fungi incertae sedis</taxon>
        <taxon>Mucoromycota</taxon>
        <taxon>Glomeromycotina</taxon>
        <taxon>Glomeromycetes</taxon>
        <taxon>Diversisporales</taxon>
        <taxon>Gigasporaceae</taxon>
        <taxon>Scutellospora</taxon>
    </lineage>
</organism>
<dbReference type="EMBL" id="CAJVPM010002719">
    <property type="protein sequence ID" value="CAG8491565.1"/>
    <property type="molecule type" value="Genomic_DNA"/>
</dbReference>
<protein>
    <submittedName>
        <fullName evidence="1">1518_t:CDS:1</fullName>
    </submittedName>
</protein>
<dbReference type="Proteomes" id="UP000789860">
    <property type="component" value="Unassembled WGS sequence"/>
</dbReference>
<sequence length="164" mass="18997">MLDIGLLEPTNSSLINVELVTSETSITANLLTEAKLSNEENIQITARAIIITDNESEVRRHMFEYMHSRLAVSNQIIDLSQQPVVVITSIIGEHNHLMQSDTALFTPKYRKLSSEILKKIKFYKFQRLLNQQQGEVQQFIEYLMQLKHQDPNWIINIIVDPYNN</sequence>
<name>A0ACA9KVB4_9GLOM</name>
<evidence type="ECO:0000313" key="1">
    <source>
        <dbReference type="EMBL" id="CAG8491565.1"/>
    </source>
</evidence>
<accession>A0ACA9KVB4</accession>
<gene>
    <name evidence="1" type="ORF">SCALOS_LOCUS2845</name>
</gene>
<keyword evidence="2" id="KW-1185">Reference proteome</keyword>
<proteinExistence type="predicted"/>
<evidence type="ECO:0000313" key="2">
    <source>
        <dbReference type="Proteomes" id="UP000789860"/>
    </source>
</evidence>
<comment type="caution">
    <text evidence="1">The sequence shown here is derived from an EMBL/GenBank/DDBJ whole genome shotgun (WGS) entry which is preliminary data.</text>
</comment>
<reference evidence="1" key="1">
    <citation type="submission" date="2021-06" db="EMBL/GenBank/DDBJ databases">
        <authorList>
            <person name="Kallberg Y."/>
            <person name="Tangrot J."/>
            <person name="Rosling A."/>
        </authorList>
    </citation>
    <scope>NUCLEOTIDE SEQUENCE</scope>
    <source>
        <strain evidence="1">AU212A</strain>
    </source>
</reference>